<feature type="transmembrane region" description="Helical" evidence="15">
    <location>
        <begin position="436"/>
        <end position="456"/>
    </location>
</feature>
<name>A0A672H208_SALFA</name>
<keyword evidence="10 15" id="KW-1133">Transmembrane helix</keyword>
<evidence type="ECO:0000256" key="12">
    <source>
        <dbReference type="ARBA" id="ARBA00029961"/>
    </source>
</evidence>
<evidence type="ECO:0000256" key="7">
    <source>
        <dbReference type="ARBA" id="ARBA00022475"/>
    </source>
</evidence>
<dbReference type="NCBIfam" id="TIGR00879">
    <property type="entry name" value="SP"/>
    <property type="match status" value="1"/>
</dbReference>
<keyword evidence="11 15" id="KW-0472">Membrane</keyword>
<dbReference type="GO" id="GO:0005353">
    <property type="term" value="F:fructose transmembrane transporter activity"/>
    <property type="evidence" value="ECO:0007669"/>
    <property type="project" value="UniProtKB-ARBA"/>
</dbReference>
<sequence length="491" mass="54248">MENLLQRLARGKALLLVIVLGFGGNFQSGYHFTALSSPTPFIQSFINSSWYERWKEIPPPETVTVLWSLIVASFAIGGFCGGFCVNFIARIMGRKKGVICSGCIAVVAAVIMLSSKPAKSFEMIIVARILAGFSAGFGWSFHIIYLSEISPKSIRGRVTLTSANFMTFGRLSGQLFGLTEILGREELWNVALALPACFSVLQVLVFPFLPESPRYLFIEKGDKEACRKALQTLWGPGSYKQEMDEMFIEQENTDAAHSKSPLQLLMDRTVRLQLVTIVLIYWFNQLSGMSAITTFSFDIFMQSGVPEDMIRYVTLGLGVCQLVTSMSSSFLIERIGRRPMFWGGYGAMCTSWVVVTILLNLKGLSDWVSYIAAAFIILIIVFFGGGPGASAGTLCSEIFIQSDRMAASVIVGMLRWLAIAVMNFAFPFLIKALGSYSFVLFACVCLLASLYTFFILPETKGKTMLEISEEFKAIMVCGKSSSEKIITEIKL</sequence>
<organism evidence="17 18">
    <name type="scientific">Salarias fasciatus</name>
    <name type="common">Jewelled blenny</name>
    <name type="synonym">Blennius fasciatus</name>
    <dbReference type="NCBI Taxonomy" id="181472"/>
    <lineage>
        <taxon>Eukaryota</taxon>
        <taxon>Metazoa</taxon>
        <taxon>Chordata</taxon>
        <taxon>Craniata</taxon>
        <taxon>Vertebrata</taxon>
        <taxon>Euteleostomi</taxon>
        <taxon>Actinopterygii</taxon>
        <taxon>Neopterygii</taxon>
        <taxon>Teleostei</taxon>
        <taxon>Neoteleostei</taxon>
        <taxon>Acanthomorphata</taxon>
        <taxon>Ovalentaria</taxon>
        <taxon>Blenniimorphae</taxon>
        <taxon>Blenniiformes</taxon>
        <taxon>Blennioidei</taxon>
        <taxon>Blenniidae</taxon>
        <taxon>Salariinae</taxon>
        <taxon>Salarias</taxon>
    </lineage>
</organism>
<evidence type="ECO:0000256" key="10">
    <source>
        <dbReference type="ARBA" id="ARBA00022989"/>
    </source>
</evidence>
<accession>A0A672H208</accession>
<evidence type="ECO:0000256" key="11">
    <source>
        <dbReference type="ARBA" id="ARBA00023136"/>
    </source>
</evidence>
<keyword evidence="6 14" id="KW-0813">Transport</keyword>
<reference evidence="17" key="3">
    <citation type="submission" date="2025-09" db="UniProtKB">
        <authorList>
            <consortium name="Ensembl"/>
        </authorList>
    </citation>
    <scope>IDENTIFICATION</scope>
</reference>
<dbReference type="InterPro" id="IPR045263">
    <property type="entry name" value="GLUT"/>
</dbReference>
<dbReference type="GO" id="GO:1990539">
    <property type="term" value="P:fructose import across plasma membrane"/>
    <property type="evidence" value="ECO:0007669"/>
    <property type="project" value="UniProtKB-ARBA"/>
</dbReference>
<feature type="transmembrane region" description="Helical" evidence="15">
    <location>
        <begin position="339"/>
        <end position="361"/>
    </location>
</feature>
<protein>
    <recommendedName>
        <fullName evidence="5">Solute carrier family 2, facilitated glucose transporter member 5</fullName>
    </recommendedName>
    <alternativeName>
        <fullName evidence="13">Fructose transporter</fullName>
    </alternativeName>
    <alternativeName>
        <fullName evidence="12">Glucose transporter type 5, small intestine</fullName>
    </alternativeName>
</protein>
<dbReference type="GO" id="GO:0046323">
    <property type="term" value="P:D-glucose import"/>
    <property type="evidence" value="ECO:0007669"/>
    <property type="project" value="TreeGrafter"/>
</dbReference>
<reference evidence="17" key="1">
    <citation type="submission" date="2019-06" db="EMBL/GenBank/DDBJ databases">
        <authorList>
            <consortium name="Wellcome Sanger Institute Data Sharing"/>
        </authorList>
    </citation>
    <scope>NUCLEOTIDE SEQUENCE [LARGE SCALE GENOMIC DNA]</scope>
</reference>
<dbReference type="GO" id="GO:0055056">
    <property type="term" value="F:D-glucose transmembrane transporter activity"/>
    <property type="evidence" value="ECO:0007669"/>
    <property type="project" value="TreeGrafter"/>
</dbReference>
<comment type="similarity">
    <text evidence="4">Belongs to the major facilitator superfamily. Sugar transporter (TC 2.A.1.1) family. Glucose transporter subfamily.</text>
</comment>
<feature type="domain" description="Major facilitator superfamily (MFS) profile" evidence="16">
    <location>
        <begin position="17"/>
        <end position="460"/>
    </location>
</feature>
<dbReference type="InterPro" id="IPR036259">
    <property type="entry name" value="MFS_trans_sf"/>
</dbReference>
<dbReference type="SUPFAM" id="SSF103473">
    <property type="entry name" value="MFS general substrate transporter"/>
    <property type="match status" value="1"/>
</dbReference>
<dbReference type="OrthoDB" id="4142200at2759"/>
<feature type="transmembrane region" description="Helical" evidence="15">
    <location>
        <begin position="65"/>
        <end position="89"/>
    </location>
</feature>
<feature type="transmembrane region" description="Helical" evidence="15">
    <location>
        <begin position="367"/>
        <end position="385"/>
    </location>
</feature>
<dbReference type="InterPro" id="IPR020846">
    <property type="entry name" value="MFS_dom"/>
</dbReference>
<dbReference type="Ensembl" id="ENSSFAT00005020467.1">
    <property type="protein sequence ID" value="ENSSFAP00005019684.1"/>
    <property type="gene ID" value="ENSSFAG00005010284.1"/>
</dbReference>
<evidence type="ECO:0000313" key="18">
    <source>
        <dbReference type="Proteomes" id="UP000472267"/>
    </source>
</evidence>
<evidence type="ECO:0000256" key="5">
    <source>
        <dbReference type="ARBA" id="ARBA00015973"/>
    </source>
</evidence>
<dbReference type="AlphaFoldDB" id="A0A672H208"/>
<dbReference type="PROSITE" id="PS00217">
    <property type="entry name" value="SUGAR_TRANSPORT_2"/>
    <property type="match status" value="1"/>
</dbReference>
<evidence type="ECO:0000256" key="2">
    <source>
        <dbReference type="ARBA" id="ARBA00004135"/>
    </source>
</evidence>
<keyword evidence="9 15" id="KW-0812">Transmembrane</keyword>
<evidence type="ECO:0000256" key="13">
    <source>
        <dbReference type="ARBA" id="ARBA00031099"/>
    </source>
</evidence>
<reference evidence="17" key="2">
    <citation type="submission" date="2025-08" db="UniProtKB">
        <authorList>
            <consortium name="Ensembl"/>
        </authorList>
    </citation>
    <scope>IDENTIFICATION</scope>
</reference>
<dbReference type="InterPro" id="IPR003663">
    <property type="entry name" value="Sugar/inositol_transpt"/>
</dbReference>
<evidence type="ECO:0000256" key="14">
    <source>
        <dbReference type="RuleBase" id="RU003346"/>
    </source>
</evidence>
<dbReference type="PANTHER" id="PTHR23503:SF130">
    <property type="entry name" value="SOLUTE CARRIER FAMILY 2 (FACILITATED GLUCOSE TRANSPORTER), MEMBER 9-LIKE 1"/>
    <property type="match status" value="1"/>
</dbReference>
<evidence type="ECO:0000256" key="1">
    <source>
        <dbReference type="ARBA" id="ARBA00000590"/>
    </source>
</evidence>
<evidence type="ECO:0000256" key="15">
    <source>
        <dbReference type="SAM" id="Phobius"/>
    </source>
</evidence>
<feature type="transmembrane region" description="Helical" evidence="15">
    <location>
        <begin position="406"/>
        <end position="430"/>
    </location>
</feature>
<keyword evidence="8" id="KW-0762">Sugar transport</keyword>
<dbReference type="GeneID" id="115387973"/>
<gene>
    <name evidence="17" type="primary">LOC115387973</name>
</gene>
<dbReference type="Proteomes" id="UP000472267">
    <property type="component" value="Chromosome 5"/>
</dbReference>
<evidence type="ECO:0000256" key="6">
    <source>
        <dbReference type="ARBA" id="ARBA00022448"/>
    </source>
</evidence>
<dbReference type="InParanoid" id="A0A672H208"/>
<dbReference type="InterPro" id="IPR005828">
    <property type="entry name" value="MFS_sugar_transport-like"/>
</dbReference>
<keyword evidence="7" id="KW-1003">Cell membrane</keyword>
<dbReference type="GO" id="GO:0042383">
    <property type="term" value="C:sarcolemma"/>
    <property type="evidence" value="ECO:0007669"/>
    <property type="project" value="UniProtKB-SubCell"/>
</dbReference>
<feature type="transmembrane region" description="Helical" evidence="15">
    <location>
        <begin position="125"/>
        <end position="146"/>
    </location>
</feature>
<comment type="subcellular location">
    <subcellularLocation>
        <location evidence="2">Cell membrane</location>
        <location evidence="2">Sarcolemma</location>
    </subcellularLocation>
    <subcellularLocation>
        <location evidence="3">Cell membrane</location>
        <topology evidence="3">Multi-pass membrane protein</topology>
    </subcellularLocation>
</comment>
<evidence type="ECO:0000256" key="3">
    <source>
        <dbReference type="ARBA" id="ARBA00004651"/>
    </source>
</evidence>
<feature type="transmembrane region" description="Helical" evidence="15">
    <location>
        <begin position="274"/>
        <end position="297"/>
    </location>
</feature>
<dbReference type="RefSeq" id="XP_029946743.1">
    <property type="nucleotide sequence ID" value="XM_030090883.1"/>
</dbReference>
<evidence type="ECO:0000256" key="4">
    <source>
        <dbReference type="ARBA" id="ARBA00007004"/>
    </source>
</evidence>
<keyword evidence="18" id="KW-1185">Reference proteome</keyword>
<dbReference type="Pfam" id="PF00083">
    <property type="entry name" value="Sugar_tr"/>
    <property type="match status" value="1"/>
</dbReference>
<proteinExistence type="inferred from homology"/>
<dbReference type="InterPro" id="IPR005829">
    <property type="entry name" value="Sugar_transporter_CS"/>
</dbReference>
<feature type="transmembrane region" description="Helical" evidence="15">
    <location>
        <begin position="309"/>
        <end position="332"/>
    </location>
</feature>
<dbReference type="PROSITE" id="PS00216">
    <property type="entry name" value="SUGAR_TRANSPORT_1"/>
    <property type="match status" value="1"/>
</dbReference>
<evidence type="ECO:0000259" key="16">
    <source>
        <dbReference type="PROSITE" id="PS50850"/>
    </source>
</evidence>
<dbReference type="Gene3D" id="1.20.1250.20">
    <property type="entry name" value="MFS general substrate transporter like domains"/>
    <property type="match status" value="1"/>
</dbReference>
<evidence type="ECO:0000256" key="9">
    <source>
        <dbReference type="ARBA" id="ARBA00022692"/>
    </source>
</evidence>
<evidence type="ECO:0000313" key="17">
    <source>
        <dbReference type="Ensembl" id="ENSSFAP00005019684.1"/>
    </source>
</evidence>
<dbReference type="FunFam" id="1.20.1250.20:FF:001511">
    <property type="entry name" value="Solute carrier family 2, facilitated glucose transporter member 5"/>
    <property type="match status" value="1"/>
</dbReference>
<comment type="catalytic activity">
    <reaction evidence="1">
        <text>D-fructose(out) = D-fructose(in)</text>
        <dbReference type="Rhea" id="RHEA:60372"/>
        <dbReference type="ChEBI" id="CHEBI:37721"/>
    </reaction>
</comment>
<dbReference type="PANTHER" id="PTHR23503">
    <property type="entry name" value="SOLUTE CARRIER FAMILY 2"/>
    <property type="match status" value="1"/>
</dbReference>
<evidence type="ECO:0000256" key="8">
    <source>
        <dbReference type="ARBA" id="ARBA00022597"/>
    </source>
</evidence>
<feature type="transmembrane region" description="Helical" evidence="15">
    <location>
        <begin position="96"/>
        <end position="113"/>
    </location>
</feature>
<dbReference type="GO" id="GO:0070837">
    <property type="term" value="P:dehydroascorbic acid transport"/>
    <property type="evidence" value="ECO:0007669"/>
    <property type="project" value="TreeGrafter"/>
</dbReference>
<dbReference type="OMA" id="WAFYWAM"/>
<dbReference type="PROSITE" id="PS50850">
    <property type="entry name" value="MFS"/>
    <property type="match status" value="1"/>
</dbReference>